<dbReference type="SUPFAM" id="SSF55846">
    <property type="entry name" value="N-acetylmuramoyl-L-alanine amidase-like"/>
    <property type="match status" value="1"/>
</dbReference>
<dbReference type="Pfam" id="PF01510">
    <property type="entry name" value="Amidase_2"/>
    <property type="match status" value="1"/>
</dbReference>
<dbReference type="EMBL" id="QREG01000004">
    <property type="protein sequence ID" value="REE01110.1"/>
    <property type="molecule type" value="Genomic_DNA"/>
</dbReference>
<accession>A0A3D9L731</accession>
<dbReference type="GO" id="GO:0009253">
    <property type="term" value="P:peptidoglycan catabolic process"/>
    <property type="evidence" value="ECO:0007669"/>
    <property type="project" value="InterPro"/>
</dbReference>
<dbReference type="Gene3D" id="3.40.80.10">
    <property type="entry name" value="Peptidoglycan recognition protein-like"/>
    <property type="match status" value="1"/>
</dbReference>
<dbReference type="InterPro" id="IPR002502">
    <property type="entry name" value="Amidase_domain"/>
</dbReference>
<keyword evidence="3" id="KW-1185">Reference proteome</keyword>
<evidence type="ECO:0000313" key="2">
    <source>
        <dbReference type="EMBL" id="REE01110.1"/>
    </source>
</evidence>
<dbReference type="GO" id="GO:0008745">
    <property type="term" value="F:N-acetylmuramoyl-L-alanine amidase activity"/>
    <property type="evidence" value="ECO:0007669"/>
    <property type="project" value="InterPro"/>
</dbReference>
<comment type="caution">
    <text evidence="2">The sequence shown here is derived from an EMBL/GenBank/DDBJ whole genome shotgun (WGS) entry which is preliminary data.</text>
</comment>
<dbReference type="InterPro" id="IPR018247">
    <property type="entry name" value="EF_Hand_1_Ca_BS"/>
</dbReference>
<protein>
    <submittedName>
        <fullName evidence="2">N-acetylmuramoyl-L-alanine amidase</fullName>
    </submittedName>
</protein>
<sequence>MRRINKIIIHCSATPEDVYFGPKQLEAMHLKRGINSPGGYHYLITNSGMPYEIRPIERIGAHIYGHNTDSVGICYSGGVVSGGNPNKASDAKDTRTNRQKSAIVSTIVYVLKVLELYQPIDHITIKGHRDFSPDVDGDGIIEPWEFMKQCPCFDAEIEYCDIFNQLAL</sequence>
<reference evidence="2 3" key="1">
    <citation type="submission" date="2018-07" db="EMBL/GenBank/DDBJ databases">
        <title>Genomic Encyclopedia of Type Strains, Phase IV (KMG-IV): sequencing the most valuable type-strain genomes for metagenomic binning, comparative biology and taxonomic classification.</title>
        <authorList>
            <person name="Goeker M."/>
        </authorList>
    </citation>
    <scope>NUCLEOTIDE SEQUENCE [LARGE SCALE GENOMIC DNA]</scope>
    <source>
        <strain evidence="2 3">DSM 4134</strain>
    </source>
</reference>
<dbReference type="AlphaFoldDB" id="A0A3D9L731"/>
<dbReference type="PROSITE" id="PS00018">
    <property type="entry name" value="EF_HAND_1"/>
    <property type="match status" value="1"/>
</dbReference>
<feature type="domain" description="N-acetylmuramoyl-L-alanine amidase" evidence="1">
    <location>
        <begin position="2"/>
        <end position="131"/>
    </location>
</feature>
<dbReference type="RefSeq" id="WP_115867198.1">
    <property type="nucleotide sequence ID" value="NZ_QREG01000004.1"/>
</dbReference>
<dbReference type="InterPro" id="IPR036505">
    <property type="entry name" value="Amidase/PGRP_sf"/>
</dbReference>
<organism evidence="2 3">
    <name type="scientific">Marinoscillum furvescens DSM 4134</name>
    <dbReference type="NCBI Taxonomy" id="1122208"/>
    <lineage>
        <taxon>Bacteria</taxon>
        <taxon>Pseudomonadati</taxon>
        <taxon>Bacteroidota</taxon>
        <taxon>Cytophagia</taxon>
        <taxon>Cytophagales</taxon>
        <taxon>Reichenbachiellaceae</taxon>
        <taxon>Marinoscillum</taxon>
    </lineage>
</organism>
<dbReference type="OrthoDB" id="1037861at2"/>
<dbReference type="CDD" id="cd06583">
    <property type="entry name" value="PGRP"/>
    <property type="match status" value="1"/>
</dbReference>
<proteinExistence type="predicted"/>
<evidence type="ECO:0000259" key="1">
    <source>
        <dbReference type="Pfam" id="PF01510"/>
    </source>
</evidence>
<gene>
    <name evidence="2" type="ORF">C7460_104130</name>
</gene>
<evidence type="ECO:0000313" key="3">
    <source>
        <dbReference type="Proteomes" id="UP000256779"/>
    </source>
</evidence>
<dbReference type="Proteomes" id="UP000256779">
    <property type="component" value="Unassembled WGS sequence"/>
</dbReference>
<name>A0A3D9L731_MARFU</name>